<protein>
    <submittedName>
        <fullName evidence="2">Uncharacterized protein</fullName>
    </submittedName>
</protein>
<keyword evidence="1" id="KW-0812">Transmembrane</keyword>
<evidence type="ECO:0000256" key="1">
    <source>
        <dbReference type="SAM" id="Phobius"/>
    </source>
</evidence>
<feature type="transmembrane region" description="Helical" evidence="1">
    <location>
        <begin position="187"/>
        <end position="208"/>
    </location>
</feature>
<dbReference type="Proteomes" id="UP000195880">
    <property type="component" value="Plasmid pMDJK44.2"/>
</dbReference>
<feature type="transmembrane region" description="Helical" evidence="1">
    <location>
        <begin position="80"/>
        <end position="101"/>
    </location>
</feature>
<organism evidence="2 3">
    <name type="scientific">Streptomyces alboflavus</name>
    <dbReference type="NCBI Taxonomy" id="67267"/>
    <lineage>
        <taxon>Bacteria</taxon>
        <taxon>Bacillati</taxon>
        <taxon>Actinomycetota</taxon>
        <taxon>Actinomycetes</taxon>
        <taxon>Kitasatosporales</taxon>
        <taxon>Streptomycetaceae</taxon>
        <taxon>Streptomyces</taxon>
    </lineage>
</organism>
<evidence type="ECO:0000313" key="3">
    <source>
        <dbReference type="Proteomes" id="UP000195880"/>
    </source>
</evidence>
<accession>A0A291W4K6</accession>
<dbReference type="RefSeq" id="WP_100112648.1">
    <property type="nucleotide sequence ID" value="NZ_CP023977.1"/>
</dbReference>
<feature type="transmembrane region" description="Helical" evidence="1">
    <location>
        <begin position="39"/>
        <end position="59"/>
    </location>
</feature>
<keyword evidence="1" id="KW-0472">Membrane</keyword>
<geneLocation type="plasmid" evidence="3">
    <name>pmdjk44.2</name>
</geneLocation>
<dbReference type="KEGG" id="salf:SMD44_p20060"/>
<feature type="transmembrane region" description="Helical" evidence="1">
    <location>
        <begin position="113"/>
        <end position="132"/>
    </location>
</feature>
<keyword evidence="3" id="KW-1185">Reference proteome</keyword>
<name>A0A291W4K6_9ACTN</name>
<reference evidence="2 3" key="1">
    <citation type="submission" date="2017-10" db="EMBL/GenBank/DDBJ databases">
        <title>Streptomyces alboflavus Genome sequencing and assembly.</title>
        <authorList>
            <person name="Wang Y."/>
            <person name="Du B."/>
            <person name="Ding Y."/>
            <person name="Liu H."/>
            <person name="Hou Q."/>
            <person name="Liu K."/>
            <person name="Wang C."/>
            <person name="Yao L."/>
        </authorList>
    </citation>
    <scope>NUCLEOTIDE SEQUENCE [LARGE SCALE GENOMIC DNA]</scope>
    <source>
        <strain evidence="2 3">MDJK44</strain>
        <plasmid evidence="3">Plasmid pmdjk44.2</plasmid>
    </source>
</reference>
<feature type="transmembrane region" description="Helical" evidence="1">
    <location>
        <begin position="139"/>
        <end position="157"/>
    </location>
</feature>
<proteinExistence type="predicted"/>
<feature type="transmembrane region" description="Helical" evidence="1">
    <location>
        <begin position="215"/>
        <end position="236"/>
    </location>
</feature>
<evidence type="ECO:0000313" key="2">
    <source>
        <dbReference type="EMBL" id="ATM24843.1"/>
    </source>
</evidence>
<keyword evidence="1" id="KW-1133">Transmembrane helix</keyword>
<keyword evidence="2" id="KW-0614">Plasmid</keyword>
<dbReference type="EMBL" id="CP023977">
    <property type="protein sequence ID" value="ATM24843.1"/>
    <property type="molecule type" value="Genomic_DNA"/>
</dbReference>
<dbReference type="AlphaFoldDB" id="A0A291W4K6"/>
<gene>
    <name evidence="2" type="ORF">SMD44_p20060</name>
</gene>
<sequence>MCLAIVLLYFKNMHEDPGYTDLLDGPRWAPSVVARALDAYYWFAYAVAAALGAWEAGRLKKDQVWLLAPARSRYRVAAEALLPGVLVGWVMLLLPVVMALVEAETWPTLNALPLLGMGLFLVCAHTTIGFAVGQWVHRAISAPLLGAAVLYLVGWSASDGGRLWPRHISGQYTEGLLFGELVPLTSLWPHLLFAGSLAALGALAWVPLATRRARVALRGTACGAALAVMAACIAHVHSWGAVSPLSANNAPLDCTGSHPRVCVPKAVQTDVVGLRRDVTGTVKALQDAGVAATMPDTVNDTLAAGRSSQGSTDREWWLPMSKAAHPETVRLSVVLKSIRFPCSRVDQVNSRSATLWAATVADADKRYLAWQRQELQQFQNPDEVMAVMKRRVSKARTLTPEGQAAWYKRELVKSCKNAGKDTRP</sequence>
<dbReference type="OrthoDB" id="4280966at2"/>